<sequence>MKKLGGENIYVKKIKQKTGIVLKILLVLAVVFSGVLGTYAETEGQWDSREGSTEVSVGHRSFHYDNDCMIKERSQDKLHRQEKKRGQLLSWGIPVGVVCAGEWLCTRKAGICSAAAEERERRYDRWKRRGPPVFV</sequence>
<evidence type="ECO:0000313" key="2">
    <source>
        <dbReference type="EMBL" id="GAA6498199.1"/>
    </source>
</evidence>
<evidence type="ECO:0000256" key="1">
    <source>
        <dbReference type="SAM" id="Phobius"/>
    </source>
</evidence>
<name>A0ABQ0BNT2_9FIRM</name>
<feature type="transmembrane region" description="Helical" evidence="1">
    <location>
        <begin position="20"/>
        <end position="40"/>
    </location>
</feature>
<keyword evidence="1" id="KW-0472">Membrane</keyword>
<protein>
    <submittedName>
        <fullName evidence="2">Uncharacterized protein</fullName>
    </submittedName>
</protein>
<proteinExistence type="predicted"/>
<accession>A0ABQ0BNT2</accession>
<evidence type="ECO:0000313" key="3">
    <source>
        <dbReference type="Proteomes" id="UP001600941"/>
    </source>
</evidence>
<dbReference type="Proteomes" id="UP001600941">
    <property type="component" value="Unassembled WGS sequence"/>
</dbReference>
<keyword evidence="3" id="KW-1185">Reference proteome</keyword>
<comment type="caution">
    <text evidence="2">The sequence shown here is derived from an EMBL/GenBank/DDBJ whole genome shotgun (WGS) entry which is preliminary data.</text>
</comment>
<keyword evidence="1" id="KW-1133">Transmembrane helix</keyword>
<reference evidence="2 3" key="1">
    <citation type="submission" date="2024-04" db="EMBL/GenBank/DDBJ databases">
        <title>Defined microbial consortia suppress multidrug-resistant proinflammatory Enterobacteriaceae via ecological control.</title>
        <authorList>
            <person name="Furuichi M."/>
            <person name="Kawaguchi T."/>
            <person name="Pust M."/>
            <person name="Yasuma K."/>
            <person name="Plichta D."/>
            <person name="Hasegawa N."/>
            <person name="Ohya T."/>
            <person name="Bhattarai S."/>
            <person name="Sasajima S."/>
            <person name="Aoto Y."/>
            <person name="Tuganbaev T."/>
            <person name="Yaginuma M."/>
            <person name="Ueda M."/>
            <person name="Okahashi N."/>
            <person name="Amafuji K."/>
            <person name="Kiridooshi Y."/>
            <person name="Sugita K."/>
            <person name="Strazar M."/>
            <person name="Skelly A."/>
            <person name="Suda W."/>
            <person name="Hattori M."/>
            <person name="Nakamoto N."/>
            <person name="Caballero S."/>
            <person name="Norman J."/>
            <person name="Olle B."/>
            <person name="Tanoue T."/>
            <person name="Arita M."/>
            <person name="Bucci V."/>
            <person name="Atarashi K."/>
            <person name="Xavier R."/>
            <person name="Honda K."/>
        </authorList>
    </citation>
    <scope>NUCLEOTIDE SEQUENCE [LARGE SCALE GENOMIC DNA]</scope>
    <source>
        <strain evidence="3">k34-0107-D12</strain>
    </source>
</reference>
<organism evidence="2 3">
    <name type="scientific">Blautia parvula</name>
    <dbReference type="NCBI Taxonomy" id="2877527"/>
    <lineage>
        <taxon>Bacteria</taxon>
        <taxon>Bacillati</taxon>
        <taxon>Bacillota</taxon>
        <taxon>Clostridia</taxon>
        <taxon>Lachnospirales</taxon>
        <taxon>Lachnospiraceae</taxon>
        <taxon>Blautia</taxon>
    </lineage>
</organism>
<gene>
    <name evidence="2" type="ORF">K340107D12_10150</name>
</gene>
<dbReference type="EMBL" id="BAABZQ010000001">
    <property type="protein sequence ID" value="GAA6498199.1"/>
    <property type="molecule type" value="Genomic_DNA"/>
</dbReference>
<keyword evidence="1" id="KW-0812">Transmembrane</keyword>